<keyword evidence="2" id="KW-1185">Reference proteome</keyword>
<gene>
    <name evidence="1" type="ORF">GCM10007067_04520</name>
</gene>
<protein>
    <submittedName>
        <fullName evidence="1">Uncharacterized protein</fullName>
    </submittedName>
</protein>
<name>A0A918SUM7_9GAMM</name>
<reference evidence="1" key="1">
    <citation type="journal article" date="2014" name="Int. J. Syst. Evol. Microbiol.">
        <title>Complete genome sequence of Corynebacterium casei LMG S-19264T (=DSM 44701T), isolated from a smear-ripened cheese.</title>
        <authorList>
            <consortium name="US DOE Joint Genome Institute (JGI-PGF)"/>
            <person name="Walter F."/>
            <person name="Albersmeier A."/>
            <person name="Kalinowski J."/>
            <person name="Ruckert C."/>
        </authorList>
    </citation>
    <scope>NUCLEOTIDE SEQUENCE</scope>
    <source>
        <strain evidence="1">KCTC 23077</strain>
    </source>
</reference>
<proteinExistence type="predicted"/>
<accession>A0A918SUM7</accession>
<dbReference type="EMBL" id="BMYD01000001">
    <property type="protein sequence ID" value="GHA71306.1"/>
    <property type="molecule type" value="Genomic_DNA"/>
</dbReference>
<comment type="caution">
    <text evidence="1">The sequence shown here is derived from an EMBL/GenBank/DDBJ whole genome shotgun (WGS) entry which is preliminary data.</text>
</comment>
<evidence type="ECO:0000313" key="1">
    <source>
        <dbReference type="EMBL" id="GHA71306.1"/>
    </source>
</evidence>
<evidence type="ECO:0000313" key="2">
    <source>
        <dbReference type="Proteomes" id="UP000646426"/>
    </source>
</evidence>
<dbReference type="Proteomes" id="UP000646426">
    <property type="component" value="Unassembled WGS sequence"/>
</dbReference>
<reference evidence="1" key="2">
    <citation type="submission" date="2020-09" db="EMBL/GenBank/DDBJ databases">
        <authorList>
            <person name="Sun Q."/>
            <person name="Kim S."/>
        </authorList>
    </citation>
    <scope>NUCLEOTIDE SEQUENCE</scope>
    <source>
        <strain evidence="1">KCTC 23077</strain>
    </source>
</reference>
<dbReference type="AlphaFoldDB" id="A0A918SUM7"/>
<organism evidence="1 2">
    <name type="scientific">Cognatilysobacter bugurensis</name>
    <dbReference type="NCBI Taxonomy" id="543356"/>
    <lineage>
        <taxon>Bacteria</taxon>
        <taxon>Pseudomonadati</taxon>
        <taxon>Pseudomonadota</taxon>
        <taxon>Gammaproteobacteria</taxon>
        <taxon>Lysobacterales</taxon>
        <taxon>Lysobacteraceae</taxon>
        <taxon>Cognatilysobacter</taxon>
    </lineage>
</organism>
<sequence length="124" mass="14033">MAPYVAPQWASWAVAAPESMLLNDAAMLPPPCRWIDCPDGSFLRWNMRTVAYVRPAGRRYQMTIHWRRWTHTGCADSCGQGKRFIEQWIEKQSGHAPSARERLNDEAAGTGAMARGAYPCPQWP</sequence>